<dbReference type="PANTHER" id="PTHR46411">
    <property type="entry name" value="FAMILY ATPASE, PUTATIVE-RELATED"/>
    <property type="match status" value="1"/>
</dbReference>
<feature type="compositionally biased region" description="Low complexity" evidence="1">
    <location>
        <begin position="42"/>
        <end position="54"/>
    </location>
</feature>
<protein>
    <submittedName>
        <fullName evidence="2">Uncharacterized protein</fullName>
    </submittedName>
</protein>
<proteinExistence type="predicted"/>
<reference evidence="2 3" key="1">
    <citation type="journal article" date="2024" name="Commun. Biol.">
        <title>Comparative genomic analysis of thermophilic fungi reveals convergent evolutionary adaptations and gene losses.</title>
        <authorList>
            <person name="Steindorff A.S."/>
            <person name="Aguilar-Pontes M.V."/>
            <person name="Robinson A.J."/>
            <person name="Andreopoulos B."/>
            <person name="LaButti K."/>
            <person name="Kuo A."/>
            <person name="Mondo S."/>
            <person name="Riley R."/>
            <person name="Otillar R."/>
            <person name="Haridas S."/>
            <person name="Lipzen A."/>
            <person name="Grimwood J."/>
            <person name="Schmutz J."/>
            <person name="Clum A."/>
            <person name="Reid I.D."/>
            <person name="Moisan M.C."/>
            <person name="Butler G."/>
            <person name="Nguyen T.T.M."/>
            <person name="Dewar K."/>
            <person name="Conant G."/>
            <person name="Drula E."/>
            <person name="Henrissat B."/>
            <person name="Hansel C."/>
            <person name="Singer S."/>
            <person name="Hutchinson M.I."/>
            <person name="de Vries R.P."/>
            <person name="Natvig D.O."/>
            <person name="Powell A.J."/>
            <person name="Tsang A."/>
            <person name="Grigoriev I.V."/>
        </authorList>
    </citation>
    <scope>NUCLEOTIDE SEQUENCE [LARGE SCALE GENOMIC DNA]</scope>
    <source>
        <strain evidence="2 3">CBS 494.80</strain>
    </source>
</reference>
<evidence type="ECO:0000256" key="1">
    <source>
        <dbReference type="SAM" id="MobiDB-lite"/>
    </source>
</evidence>
<feature type="region of interest" description="Disordered" evidence="1">
    <location>
        <begin position="21"/>
        <end position="76"/>
    </location>
</feature>
<name>A0ABR4C7K9_9HELO</name>
<keyword evidence="3" id="KW-1185">Reference proteome</keyword>
<comment type="caution">
    <text evidence="2">The sequence shown here is derived from an EMBL/GenBank/DDBJ whole genome shotgun (WGS) entry which is preliminary data.</text>
</comment>
<gene>
    <name evidence="2" type="ORF">VTL71DRAFT_3570</name>
</gene>
<organism evidence="2 3">
    <name type="scientific">Oculimacula yallundae</name>
    <dbReference type="NCBI Taxonomy" id="86028"/>
    <lineage>
        <taxon>Eukaryota</taxon>
        <taxon>Fungi</taxon>
        <taxon>Dikarya</taxon>
        <taxon>Ascomycota</taxon>
        <taxon>Pezizomycotina</taxon>
        <taxon>Leotiomycetes</taxon>
        <taxon>Helotiales</taxon>
        <taxon>Ploettnerulaceae</taxon>
        <taxon>Oculimacula</taxon>
    </lineage>
</organism>
<accession>A0ABR4C7K9</accession>
<dbReference type="PANTHER" id="PTHR46411:SF4">
    <property type="entry name" value="AAA+ ATPASE DOMAIN-CONTAINING PROTEIN"/>
    <property type="match status" value="1"/>
</dbReference>
<sequence>MPRPFLTMFYQSWKSGHCPYTEPNARPKTKALQWKGPRRSSRAATAANTRQSRSLSSAAFTEASAPLDEPGPRSTATVGTKCGFLTFESRYNSPGKNVMKESSQISGFLDYDASENDEAALTLVRHYSRSGRLEGKQVQIRSPHIKRALGETVRAYPGVNINGDGVILADTDPWFLFHYHNELSVYCSKLKNKNAKEHVQLCLQFTMKVFKGKMSSYEATVHDQNVIPGLTFPNLWMVFKPGTLLIHGLGDEEMICLLIFYGERPRRRWN</sequence>
<evidence type="ECO:0000313" key="2">
    <source>
        <dbReference type="EMBL" id="KAL2065900.1"/>
    </source>
</evidence>
<evidence type="ECO:0000313" key="3">
    <source>
        <dbReference type="Proteomes" id="UP001595075"/>
    </source>
</evidence>
<dbReference type="EMBL" id="JAZHXI010000012">
    <property type="protein sequence ID" value="KAL2065900.1"/>
    <property type="molecule type" value="Genomic_DNA"/>
</dbReference>
<dbReference type="Proteomes" id="UP001595075">
    <property type="component" value="Unassembled WGS sequence"/>
</dbReference>